<protein>
    <submittedName>
        <fullName evidence="1">Uncharacterized protein</fullName>
    </submittedName>
</protein>
<dbReference type="EMBL" id="JBEPMO010000001">
    <property type="protein sequence ID" value="MET3730498.1"/>
    <property type="molecule type" value="Genomic_DNA"/>
</dbReference>
<name>A0ABV2LPJ0_9FLAO</name>
<keyword evidence="2" id="KW-1185">Reference proteome</keyword>
<evidence type="ECO:0000313" key="1">
    <source>
        <dbReference type="EMBL" id="MET3730498.1"/>
    </source>
</evidence>
<comment type="caution">
    <text evidence="1">The sequence shown here is derived from an EMBL/GenBank/DDBJ whole genome shotgun (WGS) entry which is preliminary data.</text>
</comment>
<proteinExistence type="predicted"/>
<evidence type="ECO:0000313" key="2">
    <source>
        <dbReference type="Proteomes" id="UP001549146"/>
    </source>
</evidence>
<reference evidence="1 2" key="1">
    <citation type="submission" date="2024-06" db="EMBL/GenBank/DDBJ databases">
        <title>Genomic Encyclopedia of Type Strains, Phase IV (KMG-IV): sequencing the most valuable type-strain genomes for metagenomic binning, comparative biology and taxonomic classification.</title>
        <authorList>
            <person name="Goeker M."/>
        </authorList>
    </citation>
    <scope>NUCLEOTIDE SEQUENCE [LARGE SCALE GENOMIC DNA]</scope>
    <source>
        <strain evidence="1 2">DSM 29388</strain>
    </source>
</reference>
<dbReference type="Proteomes" id="UP001549146">
    <property type="component" value="Unassembled WGS sequence"/>
</dbReference>
<sequence>MASGGGSITRITGGDFLSEINGNWNVYTDSFIAQAGNVSAFTATEGTNHGNPSKDEDPYSSYFEEGWWSSDKEGNERIIQATIGQTVYFHIKTKNIKDPNAEVLLQLYDYDGIFNKDDKIDIYLNDANSPLVSQKVTNNKVVIPLILTEDLVRYIEDDAGSEIELYFDCAYQEDQVELPLSKSQYLKVSEKTSTLTVLIELPHSEIDGKLNQKGLGGHTGIFIDDEYYDFGPQPGKPFLSEGRPWWDTMNEKGNFTKDEMMNLLNNDFPTIVEQNKILDDFIVTNEINYPPTSRLAMNITGEVYLLDIHVHESEKERVKKWWNDRYNDLGKYSIIPILGEQCTTTVRISLSKNTNIFDLFPNSDLLDVNTITITTQTPKGFLKFLQKSGRHTSGEQKTKKIEVTKKYNEISDQDRNQFLEDLQELLESRNPN</sequence>
<gene>
    <name evidence="1" type="ORF">ABID46_000050</name>
</gene>
<dbReference type="RefSeq" id="WP_354505450.1">
    <property type="nucleotide sequence ID" value="NZ_JBEPMO010000001.1"/>
</dbReference>
<accession>A0ABV2LPJ0</accession>
<organism evidence="1 2">
    <name type="scientific">Moheibacter stercoris</name>
    <dbReference type="NCBI Taxonomy" id="1628251"/>
    <lineage>
        <taxon>Bacteria</taxon>
        <taxon>Pseudomonadati</taxon>
        <taxon>Bacteroidota</taxon>
        <taxon>Flavobacteriia</taxon>
        <taxon>Flavobacteriales</taxon>
        <taxon>Weeksellaceae</taxon>
        <taxon>Moheibacter</taxon>
    </lineage>
</organism>